<evidence type="ECO:0000313" key="2">
    <source>
        <dbReference type="EMBL" id="NJC42584.1"/>
    </source>
</evidence>
<protein>
    <submittedName>
        <fullName evidence="2">Curved DNA-binding protein</fullName>
    </submittedName>
</protein>
<evidence type="ECO:0000259" key="1">
    <source>
        <dbReference type="Pfam" id="PF01556"/>
    </source>
</evidence>
<organism evidence="2 3">
    <name type="scientific">Brevundimonas alba</name>
    <dbReference type="NCBI Taxonomy" id="74314"/>
    <lineage>
        <taxon>Bacteria</taxon>
        <taxon>Pseudomonadati</taxon>
        <taxon>Pseudomonadota</taxon>
        <taxon>Alphaproteobacteria</taxon>
        <taxon>Caulobacterales</taxon>
        <taxon>Caulobacteraceae</taxon>
        <taxon>Brevundimonas</taxon>
    </lineage>
</organism>
<dbReference type="Gene3D" id="2.60.260.20">
    <property type="entry name" value="Urease metallochaperone UreE, N-terminal domain"/>
    <property type="match status" value="2"/>
</dbReference>
<keyword evidence="3" id="KW-1185">Reference proteome</keyword>
<evidence type="ECO:0000313" key="3">
    <source>
        <dbReference type="Proteomes" id="UP000587415"/>
    </source>
</evidence>
<gene>
    <name evidence="2" type="ORF">GGQ87_002879</name>
</gene>
<dbReference type="Pfam" id="PF01556">
    <property type="entry name" value="DnaJ_C"/>
    <property type="match status" value="1"/>
</dbReference>
<dbReference type="AlphaFoldDB" id="A0A7X5YMV8"/>
<dbReference type="InterPro" id="IPR002939">
    <property type="entry name" value="DnaJ_C"/>
</dbReference>
<sequence>MRIRSQSEVASLAEARALLGLNGPVAEPGLTAAFRAAVKAAHPSAPGGDADRFRKVIAAWRLIQSPDSRPLALAAPGVRAPSPPVVVIGPLDALNGGQVAVRFAGRTLNIRLPKGMRSGEHLRLRGAGGDGADVYLPVLIRGADGLKVLGDDLFMDAPVATRLLQDGGRLEINTHAGARSAWIVAGQTPLRLRLKGLGLPARGGRPQGHLFVTLQPSDDVPSAAEDLLVRFTRVWTPDRLAA</sequence>
<dbReference type="Proteomes" id="UP000587415">
    <property type="component" value="Unassembled WGS sequence"/>
</dbReference>
<comment type="caution">
    <text evidence="2">The sequence shown here is derived from an EMBL/GenBank/DDBJ whole genome shotgun (WGS) entry which is preliminary data.</text>
</comment>
<name>A0A7X5YMV8_9CAUL</name>
<dbReference type="GO" id="GO:0003677">
    <property type="term" value="F:DNA binding"/>
    <property type="evidence" value="ECO:0007669"/>
    <property type="project" value="UniProtKB-KW"/>
</dbReference>
<keyword evidence="2" id="KW-0238">DNA-binding</keyword>
<reference evidence="2 3" key="1">
    <citation type="submission" date="2020-03" db="EMBL/GenBank/DDBJ databases">
        <title>Genomic Encyclopedia of Type Strains, Phase IV (KMG-IV): sequencing the most valuable type-strain genomes for metagenomic binning, comparative biology and taxonomic classification.</title>
        <authorList>
            <person name="Goeker M."/>
        </authorList>
    </citation>
    <scope>NUCLEOTIDE SEQUENCE [LARGE SCALE GENOMIC DNA]</scope>
    <source>
        <strain evidence="2 3">DSM 4736</strain>
    </source>
</reference>
<dbReference type="EMBL" id="JAATJM010000002">
    <property type="protein sequence ID" value="NJC42584.1"/>
    <property type="molecule type" value="Genomic_DNA"/>
</dbReference>
<accession>A0A7X5YMV8</accession>
<dbReference type="RefSeq" id="WP_168048888.1">
    <property type="nucleotide sequence ID" value="NZ_JAATJM010000002.1"/>
</dbReference>
<feature type="domain" description="Chaperone DnaJ C-terminal" evidence="1">
    <location>
        <begin position="104"/>
        <end position="215"/>
    </location>
</feature>
<proteinExistence type="predicted"/>